<dbReference type="OrthoDB" id="361409at2"/>
<organism evidence="1 3">
    <name type="scientific">Treponema phagedenis</name>
    <dbReference type="NCBI Taxonomy" id="162"/>
    <lineage>
        <taxon>Bacteria</taxon>
        <taxon>Pseudomonadati</taxon>
        <taxon>Spirochaetota</taxon>
        <taxon>Spirochaetia</taxon>
        <taxon>Spirochaetales</taxon>
        <taxon>Treponemataceae</taxon>
        <taxon>Treponema</taxon>
    </lineage>
</organism>
<evidence type="ECO:0000313" key="2">
    <source>
        <dbReference type="EMBL" id="QEJ97654.1"/>
    </source>
</evidence>
<evidence type="ECO:0000313" key="3">
    <source>
        <dbReference type="Proteomes" id="UP000042527"/>
    </source>
</evidence>
<dbReference type="AlphaFoldDB" id="A0A0B7GQA7"/>
<proteinExistence type="predicted"/>
<dbReference type="Gene3D" id="3.40.30.10">
    <property type="entry name" value="Glutaredoxin"/>
    <property type="match status" value="1"/>
</dbReference>
<dbReference type="Proteomes" id="UP000323594">
    <property type="component" value="Chromosome"/>
</dbReference>
<dbReference type="EMBL" id="CP042817">
    <property type="protein sequence ID" value="QEJ97654.1"/>
    <property type="molecule type" value="Genomic_DNA"/>
</dbReference>
<dbReference type="InterPro" id="IPR036249">
    <property type="entry name" value="Thioredoxin-like_sf"/>
</dbReference>
<dbReference type="Proteomes" id="UP000042527">
    <property type="component" value="Unassembled WGS sequence"/>
</dbReference>
<evidence type="ECO:0008006" key="5">
    <source>
        <dbReference type="Google" id="ProtNLM"/>
    </source>
</evidence>
<reference evidence="1" key="2">
    <citation type="submission" date="2015-01" db="EMBL/GenBank/DDBJ databases">
        <authorList>
            <person name="Xiang T."/>
            <person name="Song Y."/>
            <person name="Huang L."/>
            <person name="Wang B."/>
            <person name="Wu P."/>
        </authorList>
    </citation>
    <scope>NUCLEOTIDE SEQUENCE [LARGE SCALE GENOMIC DNA]</scope>
    <source>
        <strain evidence="1">V1</strain>
    </source>
</reference>
<dbReference type="SUPFAM" id="SSF52833">
    <property type="entry name" value="Thioredoxin-like"/>
    <property type="match status" value="1"/>
</dbReference>
<dbReference type="RefSeq" id="WP_002696938.1">
    <property type="nucleotide sequence ID" value="NZ_CDNC01000003.1"/>
</dbReference>
<dbReference type="EMBL" id="CDNC01000003">
    <property type="protein sequence ID" value="CEM60779.1"/>
    <property type="molecule type" value="Genomic_DNA"/>
</dbReference>
<gene>
    <name evidence="2" type="ORF">FUT82_06380</name>
    <name evidence="1" type="ORF">TPHV1_110005</name>
</gene>
<accession>A0A0B7GQA7</accession>
<name>A0A0B7GQA7_TREPH</name>
<evidence type="ECO:0000313" key="4">
    <source>
        <dbReference type="Proteomes" id="UP000323594"/>
    </source>
</evidence>
<reference evidence="3" key="1">
    <citation type="submission" date="2015-01" db="EMBL/GenBank/DDBJ databases">
        <authorList>
            <person name="Manzoor Shahid"/>
            <person name="Zubair Saima"/>
        </authorList>
    </citation>
    <scope>NUCLEOTIDE SEQUENCE [LARGE SCALE GENOMIC DNA]</scope>
    <source>
        <strain evidence="3">V1</strain>
    </source>
</reference>
<sequence>MIVKAVIGSDALSGQIKDYCSGLPDVEKVIADADSADGKKIKDDFKVSSVPMVIVLDEDSKVLFQTADMKELEKFFA</sequence>
<reference evidence="2 4" key="3">
    <citation type="submission" date="2019-08" db="EMBL/GenBank/DDBJ databases">
        <authorList>
            <person name="Kuhnert P."/>
        </authorList>
    </citation>
    <scope>NUCLEOTIDE SEQUENCE [LARGE SCALE GENOMIC DNA]</scope>
    <source>
        <strain evidence="2 4">B36.5</strain>
    </source>
</reference>
<evidence type="ECO:0000313" key="1">
    <source>
        <dbReference type="EMBL" id="CEM60779.1"/>
    </source>
</evidence>
<keyword evidence="3" id="KW-1185">Reference proteome</keyword>
<protein>
    <recommendedName>
        <fullName evidence="5">Thioredoxin family protein</fullName>
    </recommendedName>
</protein>
<dbReference type="GeneID" id="57752760"/>